<feature type="compositionally biased region" description="Polar residues" evidence="10">
    <location>
        <begin position="196"/>
        <end position="225"/>
    </location>
</feature>
<comment type="caution">
    <text evidence="11">The sequence shown here is derived from an EMBL/GenBank/DDBJ whole genome shotgun (WGS) entry which is preliminary data.</text>
</comment>
<organism evidence="11 12">
    <name type="scientific">Planosporangium thailandense</name>
    <dbReference type="NCBI Taxonomy" id="765197"/>
    <lineage>
        <taxon>Bacteria</taxon>
        <taxon>Bacillati</taxon>
        <taxon>Actinomycetota</taxon>
        <taxon>Actinomycetes</taxon>
        <taxon>Micromonosporales</taxon>
        <taxon>Micromonosporaceae</taxon>
        <taxon>Planosporangium</taxon>
    </lineage>
</organism>
<dbReference type="NCBIfam" id="TIGR01313">
    <property type="entry name" value="therm_gnt_kin"/>
    <property type="match status" value="1"/>
</dbReference>
<protein>
    <recommendedName>
        <fullName evidence="3 9">Gluconokinase</fullName>
        <ecNumber evidence="3 9">2.7.1.12</ecNumber>
    </recommendedName>
</protein>
<dbReference type="SUPFAM" id="SSF52540">
    <property type="entry name" value="P-loop containing nucleoside triphosphate hydrolases"/>
    <property type="match status" value="1"/>
</dbReference>
<evidence type="ECO:0000256" key="6">
    <source>
        <dbReference type="ARBA" id="ARBA00022777"/>
    </source>
</evidence>
<evidence type="ECO:0000256" key="3">
    <source>
        <dbReference type="ARBA" id="ARBA00012054"/>
    </source>
</evidence>
<evidence type="ECO:0000256" key="9">
    <source>
        <dbReference type="RuleBase" id="RU363066"/>
    </source>
</evidence>
<sequence>MAHPTVPIVVMGVAGCGKTTVGKLLAERLGVPYAEADAFHPPANREKMARGTPLTDDDRRPWLAAIGARIATGTEHGLVVSCSALKRRYRDVLRQADSRTWFLHLVIDQASAARRVAGRVDHFMPASLVTSQFEALEPLEAEAGLTVDATRPPAEIVTAVLDNLPAPAPASPNARTARSPRAVDVSVRGEQYGRRTATNRPSSTAVRRNAPSTQSSGVPQQEGTP</sequence>
<dbReference type="EC" id="2.7.1.12" evidence="3 9"/>
<evidence type="ECO:0000256" key="2">
    <source>
        <dbReference type="ARBA" id="ARBA00008420"/>
    </source>
</evidence>
<proteinExistence type="inferred from homology"/>
<dbReference type="RefSeq" id="WP_167929046.1">
    <property type="nucleotide sequence ID" value="NZ_JAATVY010000047.1"/>
</dbReference>
<gene>
    <name evidence="11" type="ORF">HC031_31170</name>
</gene>
<accession>A0ABX0Y7S9</accession>
<comment type="catalytic activity">
    <reaction evidence="8 9">
        <text>D-gluconate + ATP = 6-phospho-D-gluconate + ADP + H(+)</text>
        <dbReference type="Rhea" id="RHEA:19433"/>
        <dbReference type="ChEBI" id="CHEBI:15378"/>
        <dbReference type="ChEBI" id="CHEBI:18391"/>
        <dbReference type="ChEBI" id="CHEBI:30616"/>
        <dbReference type="ChEBI" id="CHEBI:58759"/>
        <dbReference type="ChEBI" id="CHEBI:456216"/>
        <dbReference type="EC" id="2.7.1.12"/>
    </reaction>
</comment>
<comment type="similarity">
    <text evidence="2 9">Belongs to the gluconokinase GntK/GntV family.</text>
</comment>
<dbReference type="InterPro" id="IPR031322">
    <property type="entry name" value="Shikimate/glucono_kinase"/>
</dbReference>
<evidence type="ECO:0000256" key="7">
    <source>
        <dbReference type="ARBA" id="ARBA00022840"/>
    </source>
</evidence>
<evidence type="ECO:0000256" key="1">
    <source>
        <dbReference type="ARBA" id="ARBA00004761"/>
    </source>
</evidence>
<dbReference type="InterPro" id="IPR027417">
    <property type="entry name" value="P-loop_NTPase"/>
</dbReference>
<evidence type="ECO:0000313" key="12">
    <source>
        <dbReference type="Proteomes" id="UP000722989"/>
    </source>
</evidence>
<dbReference type="Gene3D" id="3.40.50.300">
    <property type="entry name" value="P-loop containing nucleotide triphosphate hydrolases"/>
    <property type="match status" value="1"/>
</dbReference>
<dbReference type="EMBL" id="JAATVY010000047">
    <property type="protein sequence ID" value="NJC74141.1"/>
    <property type="molecule type" value="Genomic_DNA"/>
</dbReference>
<evidence type="ECO:0000256" key="5">
    <source>
        <dbReference type="ARBA" id="ARBA00022741"/>
    </source>
</evidence>
<feature type="region of interest" description="Disordered" evidence="10">
    <location>
        <begin position="166"/>
        <end position="225"/>
    </location>
</feature>
<evidence type="ECO:0000313" key="11">
    <source>
        <dbReference type="EMBL" id="NJC74141.1"/>
    </source>
</evidence>
<dbReference type="PANTHER" id="PTHR43442:SF3">
    <property type="entry name" value="GLUCONOKINASE-RELATED"/>
    <property type="match status" value="1"/>
</dbReference>
<evidence type="ECO:0000256" key="4">
    <source>
        <dbReference type="ARBA" id="ARBA00022679"/>
    </source>
</evidence>
<dbReference type="Pfam" id="PF01202">
    <property type="entry name" value="SKI"/>
    <property type="match status" value="1"/>
</dbReference>
<name>A0ABX0Y7S9_9ACTN</name>
<keyword evidence="6 9" id="KW-0418">Kinase</keyword>
<dbReference type="CDD" id="cd02021">
    <property type="entry name" value="GntK"/>
    <property type="match status" value="1"/>
</dbReference>
<evidence type="ECO:0000256" key="8">
    <source>
        <dbReference type="ARBA" id="ARBA00048090"/>
    </source>
</evidence>
<keyword evidence="4 9" id="KW-0808">Transferase</keyword>
<dbReference type="InterPro" id="IPR006001">
    <property type="entry name" value="Therm_gnt_kin"/>
</dbReference>
<dbReference type="PANTHER" id="PTHR43442">
    <property type="entry name" value="GLUCONOKINASE-RELATED"/>
    <property type="match status" value="1"/>
</dbReference>
<keyword evidence="5 9" id="KW-0547">Nucleotide-binding</keyword>
<keyword evidence="7 9" id="KW-0067">ATP-binding</keyword>
<reference evidence="11 12" key="1">
    <citation type="submission" date="2020-03" db="EMBL/GenBank/DDBJ databases">
        <title>WGS of the type strain of Planosporangium spp.</title>
        <authorList>
            <person name="Thawai C."/>
        </authorList>
    </citation>
    <scope>NUCLEOTIDE SEQUENCE [LARGE SCALE GENOMIC DNA]</scope>
    <source>
        <strain evidence="11 12">TBRC 5610</strain>
    </source>
</reference>
<evidence type="ECO:0000256" key="10">
    <source>
        <dbReference type="SAM" id="MobiDB-lite"/>
    </source>
</evidence>
<feature type="compositionally biased region" description="Low complexity" evidence="10">
    <location>
        <begin position="171"/>
        <end position="182"/>
    </location>
</feature>
<keyword evidence="12" id="KW-1185">Reference proteome</keyword>
<dbReference type="Proteomes" id="UP000722989">
    <property type="component" value="Unassembled WGS sequence"/>
</dbReference>
<comment type="pathway">
    <text evidence="1">Carbohydrate acid metabolism.</text>
</comment>